<accession>A0A1G4QCV5</accession>
<dbReference type="PANTHER" id="PTHR13604:SF0">
    <property type="entry name" value="ABASIC SITE PROCESSING PROTEIN HMCES"/>
    <property type="match status" value="1"/>
</dbReference>
<evidence type="ECO:0000313" key="10">
    <source>
        <dbReference type="Proteomes" id="UP000199150"/>
    </source>
</evidence>
<dbReference type="Pfam" id="PF02586">
    <property type="entry name" value="SRAP"/>
    <property type="match status" value="1"/>
</dbReference>
<keyword evidence="4 8" id="KW-0378">Hydrolase</keyword>
<dbReference type="EC" id="3.4.-.-" evidence="8"/>
<dbReference type="GO" id="GO:0008233">
    <property type="term" value="F:peptidase activity"/>
    <property type="evidence" value="ECO:0007669"/>
    <property type="project" value="UniProtKB-KW"/>
</dbReference>
<dbReference type="PANTHER" id="PTHR13604">
    <property type="entry name" value="DC12-RELATED"/>
    <property type="match status" value="1"/>
</dbReference>
<sequence length="210" mass="23821">MCGQFEAALYLNYLKNTLHLPDAPDQVEFGQPSRVVPTGGAPIVIENPESGRLEVILARFGLIPHWYSGALKDWKATTFNARLDTVTEKRVFQGAWKYRHAVVPADCFYEWSGEKNTRRKWCLTRADNQPLAFAGLWDCANLTEGEIWSFTLLTRNAGHDMVPIHDREPVILAPDQWDNWLRRKPVDLTASVSLRLQAETPVAPMQGSLF</sequence>
<proteinExistence type="inferred from homology"/>
<dbReference type="GO" id="GO:0106300">
    <property type="term" value="P:protein-DNA covalent cross-linking repair"/>
    <property type="evidence" value="ECO:0007669"/>
    <property type="project" value="InterPro"/>
</dbReference>
<evidence type="ECO:0000256" key="8">
    <source>
        <dbReference type="RuleBase" id="RU364100"/>
    </source>
</evidence>
<evidence type="ECO:0000256" key="1">
    <source>
        <dbReference type="ARBA" id="ARBA00008136"/>
    </source>
</evidence>
<evidence type="ECO:0000256" key="3">
    <source>
        <dbReference type="ARBA" id="ARBA00022763"/>
    </source>
</evidence>
<dbReference type="InterPro" id="IPR003738">
    <property type="entry name" value="SRAP"/>
</dbReference>
<dbReference type="OrthoDB" id="9782620at2"/>
<dbReference type="Gene3D" id="3.90.1680.10">
    <property type="entry name" value="SOS response associated peptidase-like"/>
    <property type="match status" value="1"/>
</dbReference>
<keyword evidence="2 8" id="KW-0645">Protease</keyword>
<protein>
    <recommendedName>
        <fullName evidence="8">Abasic site processing protein</fullName>
        <ecNumber evidence="8">3.4.-.-</ecNumber>
    </recommendedName>
</protein>
<evidence type="ECO:0000256" key="5">
    <source>
        <dbReference type="ARBA" id="ARBA00023124"/>
    </source>
</evidence>
<gene>
    <name evidence="9" type="ORF">SAMN02927928_1116</name>
</gene>
<keyword evidence="5" id="KW-0190">Covalent protein-DNA linkage</keyword>
<keyword evidence="10" id="KW-1185">Reference proteome</keyword>
<dbReference type="InterPro" id="IPR036590">
    <property type="entry name" value="SRAP-like"/>
</dbReference>
<keyword evidence="3" id="KW-0227">DNA damage</keyword>
<organism evidence="9 10">
    <name type="scientific">Asticcacaulis taihuensis</name>
    <dbReference type="NCBI Taxonomy" id="260084"/>
    <lineage>
        <taxon>Bacteria</taxon>
        <taxon>Pseudomonadati</taxon>
        <taxon>Pseudomonadota</taxon>
        <taxon>Alphaproteobacteria</taxon>
        <taxon>Caulobacterales</taxon>
        <taxon>Caulobacteraceae</taxon>
        <taxon>Asticcacaulis</taxon>
    </lineage>
</organism>
<dbReference type="GO" id="GO:0016829">
    <property type="term" value="F:lyase activity"/>
    <property type="evidence" value="ECO:0007669"/>
    <property type="project" value="UniProtKB-KW"/>
</dbReference>
<evidence type="ECO:0000313" key="9">
    <source>
        <dbReference type="EMBL" id="SCW42295.1"/>
    </source>
</evidence>
<dbReference type="EMBL" id="FMTS01000001">
    <property type="protein sequence ID" value="SCW42295.1"/>
    <property type="molecule type" value="Genomic_DNA"/>
</dbReference>
<evidence type="ECO:0000256" key="2">
    <source>
        <dbReference type="ARBA" id="ARBA00022670"/>
    </source>
</evidence>
<evidence type="ECO:0000256" key="4">
    <source>
        <dbReference type="ARBA" id="ARBA00022801"/>
    </source>
</evidence>
<name>A0A1G4QCV5_9CAUL</name>
<keyword evidence="7" id="KW-0456">Lyase</keyword>
<comment type="similarity">
    <text evidence="1 8">Belongs to the SOS response-associated peptidase family.</text>
</comment>
<dbReference type="SUPFAM" id="SSF143081">
    <property type="entry name" value="BB1717-like"/>
    <property type="match status" value="1"/>
</dbReference>
<evidence type="ECO:0000256" key="6">
    <source>
        <dbReference type="ARBA" id="ARBA00023125"/>
    </source>
</evidence>
<dbReference type="GO" id="GO:0003697">
    <property type="term" value="F:single-stranded DNA binding"/>
    <property type="evidence" value="ECO:0007669"/>
    <property type="project" value="InterPro"/>
</dbReference>
<dbReference type="Proteomes" id="UP000199150">
    <property type="component" value="Unassembled WGS sequence"/>
</dbReference>
<evidence type="ECO:0000256" key="7">
    <source>
        <dbReference type="ARBA" id="ARBA00023239"/>
    </source>
</evidence>
<reference evidence="10" key="1">
    <citation type="submission" date="2016-10" db="EMBL/GenBank/DDBJ databases">
        <authorList>
            <person name="Varghese N."/>
            <person name="Submissions S."/>
        </authorList>
    </citation>
    <scope>NUCLEOTIDE SEQUENCE [LARGE SCALE GENOMIC DNA]</scope>
    <source>
        <strain evidence="10">CGMCC 1.3431</strain>
    </source>
</reference>
<keyword evidence="6" id="KW-0238">DNA-binding</keyword>
<dbReference type="GO" id="GO:0006508">
    <property type="term" value="P:proteolysis"/>
    <property type="evidence" value="ECO:0007669"/>
    <property type="project" value="UniProtKB-KW"/>
</dbReference>
<dbReference type="RefSeq" id="WP_090644638.1">
    <property type="nucleotide sequence ID" value="NZ_CBCRYE010000001.1"/>
</dbReference>
<dbReference type="AlphaFoldDB" id="A0A1G4QCV5"/>